<name>A0A401TNX0_CHIPU</name>
<dbReference type="EMBL" id="BEZZ01134000">
    <property type="protein sequence ID" value="GCC44380.1"/>
    <property type="molecule type" value="Genomic_DNA"/>
</dbReference>
<keyword evidence="1" id="KW-1133">Transmembrane helix</keyword>
<sequence length="289" mass="31936">MPPRIFVAVDPRHRKRPAPGLRQVLRDQRLDLVEHLRVDADIGYAHPTAIHSARQQQMRGLLAEEGDGFGRLHGGPHDSARCAVDAARQIDRQHRRTAGVDRIDHLQRVALHRAIEPGAEQRVDDQRRLAERLRVERQHRIFPALRRQRRIALQAVALAKQDHRDLAAARGELGGGDKAIAAIVAAAGDHDDRPLLDQVHRGFSDGLAGAHHQREARRAGCDGQPIGTLHLGGGQNVHAESSIASPFREAIPVTFAGFLLAVCIWIDLFAYLLGLAIIAHLVRYQPIAC</sequence>
<evidence type="ECO:0000256" key="1">
    <source>
        <dbReference type="SAM" id="Phobius"/>
    </source>
</evidence>
<evidence type="ECO:0000313" key="3">
    <source>
        <dbReference type="Proteomes" id="UP000287033"/>
    </source>
</evidence>
<proteinExistence type="predicted"/>
<evidence type="ECO:0000313" key="2">
    <source>
        <dbReference type="EMBL" id="GCC44380.1"/>
    </source>
</evidence>
<dbReference type="Proteomes" id="UP000287033">
    <property type="component" value="Unassembled WGS sequence"/>
</dbReference>
<dbReference type="AlphaFoldDB" id="A0A401TNX0"/>
<feature type="transmembrane region" description="Helical" evidence="1">
    <location>
        <begin position="255"/>
        <end position="282"/>
    </location>
</feature>
<organism evidence="2 3">
    <name type="scientific">Chiloscyllium punctatum</name>
    <name type="common">Brownbanded bambooshark</name>
    <name type="synonym">Hemiscyllium punctatum</name>
    <dbReference type="NCBI Taxonomy" id="137246"/>
    <lineage>
        <taxon>Eukaryota</taxon>
        <taxon>Metazoa</taxon>
        <taxon>Chordata</taxon>
        <taxon>Craniata</taxon>
        <taxon>Vertebrata</taxon>
        <taxon>Chondrichthyes</taxon>
        <taxon>Elasmobranchii</taxon>
        <taxon>Galeomorphii</taxon>
        <taxon>Galeoidea</taxon>
        <taxon>Orectolobiformes</taxon>
        <taxon>Hemiscylliidae</taxon>
        <taxon>Chiloscyllium</taxon>
    </lineage>
</organism>
<protein>
    <submittedName>
        <fullName evidence="2">Uncharacterized protein</fullName>
    </submittedName>
</protein>
<keyword evidence="1" id="KW-0472">Membrane</keyword>
<reference evidence="2 3" key="1">
    <citation type="journal article" date="2018" name="Nat. Ecol. Evol.">
        <title>Shark genomes provide insights into elasmobranch evolution and the origin of vertebrates.</title>
        <authorList>
            <person name="Hara Y"/>
            <person name="Yamaguchi K"/>
            <person name="Onimaru K"/>
            <person name="Kadota M"/>
            <person name="Koyanagi M"/>
            <person name="Keeley SD"/>
            <person name="Tatsumi K"/>
            <person name="Tanaka K"/>
            <person name="Motone F"/>
            <person name="Kageyama Y"/>
            <person name="Nozu R"/>
            <person name="Adachi N"/>
            <person name="Nishimura O"/>
            <person name="Nakagawa R"/>
            <person name="Tanegashima C"/>
            <person name="Kiyatake I"/>
            <person name="Matsumoto R"/>
            <person name="Murakumo K"/>
            <person name="Nishida K"/>
            <person name="Terakita A"/>
            <person name="Kuratani S"/>
            <person name="Sato K"/>
            <person name="Hyodo S Kuraku.S."/>
        </authorList>
    </citation>
    <scope>NUCLEOTIDE SEQUENCE [LARGE SCALE GENOMIC DNA]</scope>
</reference>
<accession>A0A401TNX0</accession>
<comment type="caution">
    <text evidence="2">The sequence shown here is derived from an EMBL/GenBank/DDBJ whole genome shotgun (WGS) entry which is preliminary data.</text>
</comment>
<keyword evidence="1" id="KW-0812">Transmembrane</keyword>
<gene>
    <name evidence="2" type="ORF">chiPu_0028541</name>
</gene>
<keyword evidence="3" id="KW-1185">Reference proteome</keyword>